<dbReference type="GeneTree" id="ENSGT00390000009472"/>
<evidence type="ECO:0000256" key="4">
    <source>
        <dbReference type="ARBA" id="ARBA00022525"/>
    </source>
</evidence>
<gene>
    <name evidence="12" type="primary">Defb108b</name>
</gene>
<keyword evidence="5 10" id="KW-0929">Antimicrobial</keyword>
<sequence length="73" mass="8221">MRTSVLLFALLFFMSQVLPVRGRFKEICERPNGSCRHNCISTEVYAGRCLDGNPCCLPLGNQPRIRGTVPQDH</sequence>
<keyword evidence="8 10" id="KW-0044">Antibiotic</keyword>
<proteinExistence type="inferred from homology"/>
<dbReference type="CTD" id="245911"/>
<evidence type="ECO:0000256" key="9">
    <source>
        <dbReference type="ARBA" id="ARBA00023157"/>
    </source>
</evidence>
<dbReference type="Proteomes" id="UP000694407">
    <property type="component" value="Unplaced"/>
</dbReference>
<evidence type="ECO:0000313" key="12">
    <source>
        <dbReference type="Ensembl" id="ENSMMMP00000013690.1"/>
    </source>
</evidence>
<evidence type="ECO:0000256" key="3">
    <source>
        <dbReference type="ARBA" id="ARBA00007371"/>
    </source>
</evidence>
<evidence type="ECO:0000256" key="10">
    <source>
        <dbReference type="RuleBase" id="RU231113"/>
    </source>
</evidence>
<dbReference type="KEGG" id="mmma:125616369"/>
<evidence type="ECO:0000256" key="7">
    <source>
        <dbReference type="ARBA" id="ARBA00022940"/>
    </source>
</evidence>
<keyword evidence="6 10" id="KW-0732">Signal</keyword>
<reference evidence="12" key="2">
    <citation type="submission" date="2025-09" db="UniProtKB">
        <authorList>
            <consortium name="Ensembl"/>
        </authorList>
    </citation>
    <scope>IDENTIFICATION</scope>
</reference>
<evidence type="ECO:0000259" key="11">
    <source>
        <dbReference type="Pfam" id="PF13841"/>
    </source>
</evidence>
<keyword evidence="4 10" id="KW-0964">Secreted</keyword>
<dbReference type="PANTHER" id="PTHR15001:SF3">
    <property type="entry name" value="BETA-DEFENSIN 123"/>
    <property type="match status" value="1"/>
</dbReference>
<keyword evidence="7 10" id="KW-0211">Defensin</keyword>
<dbReference type="InterPro" id="IPR050544">
    <property type="entry name" value="Beta-defensin"/>
</dbReference>
<dbReference type="InterPro" id="IPR025933">
    <property type="entry name" value="Beta_defensin_dom"/>
</dbReference>
<feature type="domain" description="Beta-defensin" evidence="11">
    <location>
        <begin position="28"/>
        <end position="56"/>
    </location>
</feature>
<keyword evidence="9" id="KW-1015">Disulfide bond</keyword>
<dbReference type="RefSeq" id="XP_048657421.1">
    <property type="nucleotide sequence ID" value="XM_048801464.1"/>
</dbReference>
<evidence type="ECO:0000256" key="8">
    <source>
        <dbReference type="ARBA" id="ARBA00023022"/>
    </source>
</evidence>
<dbReference type="GeneID" id="125616369"/>
<keyword evidence="13" id="KW-1185">Reference proteome</keyword>
<comment type="similarity">
    <text evidence="3 10">Belongs to the beta-defensin family.</text>
</comment>
<feature type="chain" id="PRO_5044039550" description="Beta-defensin" evidence="10">
    <location>
        <begin position="23"/>
        <end position="73"/>
    </location>
</feature>
<reference evidence="12" key="1">
    <citation type="submission" date="2025-08" db="UniProtKB">
        <authorList>
            <consortium name="Ensembl"/>
        </authorList>
    </citation>
    <scope>IDENTIFICATION</scope>
</reference>
<evidence type="ECO:0000313" key="13">
    <source>
        <dbReference type="Proteomes" id="UP000694407"/>
    </source>
</evidence>
<protein>
    <recommendedName>
        <fullName evidence="10">Beta-defensin</fullName>
    </recommendedName>
</protein>
<accession>A0A8C5ZG90</accession>
<feature type="signal peptide" evidence="10">
    <location>
        <begin position="1"/>
        <end position="22"/>
    </location>
</feature>
<evidence type="ECO:0000256" key="2">
    <source>
        <dbReference type="ARBA" id="ARBA00004613"/>
    </source>
</evidence>
<dbReference type="GO" id="GO:0005576">
    <property type="term" value="C:extracellular region"/>
    <property type="evidence" value="ECO:0007669"/>
    <property type="project" value="UniProtKB-SubCell"/>
</dbReference>
<dbReference type="GO" id="GO:0045087">
    <property type="term" value="P:innate immune response"/>
    <property type="evidence" value="ECO:0007669"/>
    <property type="project" value="InterPro"/>
</dbReference>
<dbReference type="GO" id="GO:0042742">
    <property type="term" value="P:defense response to bacterium"/>
    <property type="evidence" value="ECO:0007669"/>
    <property type="project" value="UniProtKB-UniRule"/>
</dbReference>
<comment type="subcellular location">
    <subcellularLocation>
        <location evidence="2 10">Secreted</location>
    </subcellularLocation>
</comment>
<comment type="function">
    <text evidence="1 10">Has antibacterial activity.</text>
</comment>
<dbReference type="OrthoDB" id="9832145at2759"/>
<evidence type="ECO:0000256" key="5">
    <source>
        <dbReference type="ARBA" id="ARBA00022529"/>
    </source>
</evidence>
<organism evidence="12 13">
    <name type="scientific">Marmota marmota marmota</name>
    <name type="common">Alpine marmot</name>
    <dbReference type="NCBI Taxonomy" id="9994"/>
    <lineage>
        <taxon>Eukaryota</taxon>
        <taxon>Metazoa</taxon>
        <taxon>Chordata</taxon>
        <taxon>Craniata</taxon>
        <taxon>Vertebrata</taxon>
        <taxon>Euteleostomi</taxon>
        <taxon>Mammalia</taxon>
        <taxon>Eutheria</taxon>
        <taxon>Euarchontoglires</taxon>
        <taxon>Glires</taxon>
        <taxon>Rodentia</taxon>
        <taxon>Sciuromorpha</taxon>
        <taxon>Sciuridae</taxon>
        <taxon>Xerinae</taxon>
        <taxon>Marmotini</taxon>
        <taxon>Marmota</taxon>
    </lineage>
</organism>
<evidence type="ECO:0000256" key="1">
    <source>
        <dbReference type="ARBA" id="ARBA00002878"/>
    </source>
</evidence>
<dbReference type="Pfam" id="PF13841">
    <property type="entry name" value="Defensin_beta_2"/>
    <property type="match status" value="1"/>
</dbReference>
<dbReference type="AlphaFoldDB" id="A0A8C5ZG90"/>
<evidence type="ECO:0000256" key="6">
    <source>
        <dbReference type="ARBA" id="ARBA00022729"/>
    </source>
</evidence>
<dbReference type="PANTHER" id="PTHR15001">
    <property type="entry name" value="BETA-DEFENSIN 123-RELATED"/>
    <property type="match status" value="1"/>
</dbReference>
<name>A0A8C5ZG90_MARMA</name>
<dbReference type="Ensembl" id="ENSMMMT00000015623.1">
    <property type="protein sequence ID" value="ENSMMMP00000013690.1"/>
    <property type="gene ID" value="ENSMMMG00000012205.1"/>
</dbReference>